<gene>
    <name evidence="1" type="primary">WBGene00274522</name>
</gene>
<organism evidence="1 2">
    <name type="scientific">Pristionchus pacificus</name>
    <name type="common">Parasitic nematode worm</name>
    <dbReference type="NCBI Taxonomy" id="54126"/>
    <lineage>
        <taxon>Eukaryota</taxon>
        <taxon>Metazoa</taxon>
        <taxon>Ecdysozoa</taxon>
        <taxon>Nematoda</taxon>
        <taxon>Chromadorea</taxon>
        <taxon>Rhabditida</taxon>
        <taxon>Rhabditina</taxon>
        <taxon>Diplogasteromorpha</taxon>
        <taxon>Diplogasteroidea</taxon>
        <taxon>Neodiplogasteridae</taxon>
        <taxon>Pristionchus</taxon>
    </lineage>
</organism>
<protein>
    <submittedName>
        <fullName evidence="1">Uncharacterized protein</fullName>
    </submittedName>
</protein>
<keyword evidence="2" id="KW-1185">Reference proteome</keyword>
<reference evidence="2" key="1">
    <citation type="journal article" date="2008" name="Nat. Genet.">
        <title>The Pristionchus pacificus genome provides a unique perspective on nematode lifestyle and parasitism.</title>
        <authorList>
            <person name="Dieterich C."/>
            <person name="Clifton S.W."/>
            <person name="Schuster L.N."/>
            <person name="Chinwalla A."/>
            <person name="Delehaunty K."/>
            <person name="Dinkelacker I."/>
            <person name="Fulton L."/>
            <person name="Fulton R."/>
            <person name="Godfrey J."/>
            <person name="Minx P."/>
            <person name="Mitreva M."/>
            <person name="Roeseler W."/>
            <person name="Tian H."/>
            <person name="Witte H."/>
            <person name="Yang S.P."/>
            <person name="Wilson R.K."/>
            <person name="Sommer R.J."/>
        </authorList>
    </citation>
    <scope>NUCLEOTIDE SEQUENCE [LARGE SCALE GENOMIC DNA]</scope>
    <source>
        <strain evidence="2">PS312</strain>
    </source>
</reference>
<name>A0A2A6CY70_PRIPA</name>
<reference evidence="1" key="2">
    <citation type="submission" date="2022-06" db="UniProtKB">
        <authorList>
            <consortium name="EnsemblMetazoa"/>
        </authorList>
    </citation>
    <scope>IDENTIFICATION</scope>
    <source>
        <strain evidence="1">PS312</strain>
    </source>
</reference>
<accession>A0A2A6CY70</accession>
<proteinExistence type="predicted"/>
<evidence type="ECO:0000313" key="1">
    <source>
        <dbReference type="EnsemblMetazoa" id="PPA36153.1"/>
    </source>
</evidence>
<dbReference type="EnsemblMetazoa" id="PPA36153.1">
    <property type="protein sequence ID" value="PPA36153.1"/>
    <property type="gene ID" value="WBGene00274522"/>
</dbReference>
<sequence length="227" mass="26318">MEMNNILADTPHKTLEFISVLRIGAYVAGAIFSTTKNKEYKFAGSFTPIFAVEAFHQFIVFTYEFLMIHANNWKLVIITAVYLLYLLLMFRNQCFVPFLSSLVFITLLFFIDAFRKDDTLCATRQYSGYAWNLMMLGSIIELIALAALFSSPFWYHHLEDVEEQFYIAVLVAIVVRIPNFVNHITIQMAFTLPLLLQIFLRALPIAFPAVFYYKLRKDGHEHSADRI</sequence>
<accession>A0A8R1UN07</accession>
<dbReference type="Proteomes" id="UP000005239">
    <property type="component" value="Unassembled WGS sequence"/>
</dbReference>
<dbReference type="AlphaFoldDB" id="A0A2A6CY70"/>
<evidence type="ECO:0000313" key="2">
    <source>
        <dbReference type="Proteomes" id="UP000005239"/>
    </source>
</evidence>